<accession>A0A9Q0EAW7</accession>
<reference evidence="2" key="1">
    <citation type="submission" date="2022-07" db="EMBL/GenBank/DDBJ databases">
        <title>Chromosome-level genome of Muraenolepis orangiensis.</title>
        <authorList>
            <person name="Kim J."/>
        </authorList>
    </citation>
    <scope>NUCLEOTIDE SEQUENCE</scope>
    <source>
        <strain evidence="2">KU_S4_2022</strain>
        <tissue evidence="2">Muscle</tissue>
    </source>
</reference>
<dbReference type="Proteomes" id="UP001148018">
    <property type="component" value="Unassembled WGS sequence"/>
</dbReference>
<evidence type="ECO:0000313" key="3">
    <source>
        <dbReference type="Proteomes" id="UP001148018"/>
    </source>
</evidence>
<proteinExistence type="predicted"/>
<organism evidence="2 3">
    <name type="scientific">Muraenolepis orangiensis</name>
    <name type="common">Patagonian moray cod</name>
    <dbReference type="NCBI Taxonomy" id="630683"/>
    <lineage>
        <taxon>Eukaryota</taxon>
        <taxon>Metazoa</taxon>
        <taxon>Chordata</taxon>
        <taxon>Craniata</taxon>
        <taxon>Vertebrata</taxon>
        <taxon>Euteleostomi</taxon>
        <taxon>Actinopterygii</taxon>
        <taxon>Neopterygii</taxon>
        <taxon>Teleostei</taxon>
        <taxon>Neoteleostei</taxon>
        <taxon>Acanthomorphata</taxon>
        <taxon>Zeiogadaria</taxon>
        <taxon>Gadariae</taxon>
        <taxon>Gadiformes</taxon>
        <taxon>Muraenolepidoidei</taxon>
        <taxon>Muraenolepididae</taxon>
        <taxon>Muraenolepis</taxon>
    </lineage>
</organism>
<feature type="region of interest" description="Disordered" evidence="1">
    <location>
        <begin position="92"/>
        <end position="116"/>
    </location>
</feature>
<protein>
    <submittedName>
        <fullName evidence="2">Uncharacterized protein</fullName>
    </submittedName>
</protein>
<keyword evidence="3" id="KW-1185">Reference proteome</keyword>
<name>A0A9Q0EAW7_9TELE</name>
<sequence>MEVASPNRFLHNPAIPCSPMLNVEDRKEAEEGGRGRRQRKEAEEGGRGRRQRKEAEEGGRGRRLMCCEDTWRTSVLLNVGRSGYFWKLDSRADRSDDGSASGETAGSPRLSQSAAPLAEFQQKKKKRFSSISEENSEIVLEGRHRMDATRAPDGLLILTKGATGCVESDCSKWNVLEAELIVTHQKERVCKGLIGKNPLTAFTWVT</sequence>
<dbReference type="EMBL" id="JANIIK010000046">
    <property type="protein sequence ID" value="KAJ3602238.1"/>
    <property type="molecule type" value="Genomic_DNA"/>
</dbReference>
<evidence type="ECO:0000256" key="1">
    <source>
        <dbReference type="SAM" id="MobiDB-lite"/>
    </source>
</evidence>
<dbReference type="AlphaFoldDB" id="A0A9Q0EAW7"/>
<feature type="compositionally biased region" description="Basic and acidic residues" evidence="1">
    <location>
        <begin position="23"/>
        <end position="61"/>
    </location>
</feature>
<gene>
    <name evidence="2" type="ORF">NHX12_029997</name>
</gene>
<evidence type="ECO:0000313" key="2">
    <source>
        <dbReference type="EMBL" id="KAJ3602238.1"/>
    </source>
</evidence>
<feature type="region of interest" description="Disordered" evidence="1">
    <location>
        <begin position="1"/>
        <end position="61"/>
    </location>
</feature>
<comment type="caution">
    <text evidence="2">The sequence shown here is derived from an EMBL/GenBank/DDBJ whole genome shotgun (WGS) entry which is preliminary data.</text>
</comment>